<feature type="region of interest" description="Disordered" evidence="1">
    <location>
        <begin position="1"/>
        <end position="20"/>
    </location>
</feature>
<accession>A0ABW2CF55</accession>
<evidence type="ECO:0000313" key="3">
    <source>
        <dbReference type="Proteomes" id="UP001596380"/>
    </source>
</evidence>
<organism evidence="2 3">
    <name type="scientific">Actinomadura yumaensis</name>
    <dbReference type="NCBI Taxonomy" id="111807"/>
    <lineage>
        <taxon>Bacteria</taxon>
        <taxon>Bacillati</taxon>
        <taxon>Actinomycetota</taxon>
        <taxon>Actinomycetes</taxon>
        <taxon>Streptosporangiales</taxon>
        <taxon>Thermomonosporaceae</taxon>
        <taxon>Actinomadura</taxon>
    </lineage>
</organism>
<proteinExistence type="predicted"/>
<dbReference type="RefSeq" id="WP_378044654.1">
    <property type="nucleotide sequence ID" value="NZ_JBHSXE010000001.1"/>
</dbReference>
<name>A0ABW2CF55_9ACTN</name>
<dbReference type="EMBL" id="JBHSXS010000005">
    <property type="protein sequence ID" value="MFC6880381.1"/>
    <property type="molecule type" value="Genomic_DNA"/>
</dbReference>
<evidence type="ECO:0000313" key="2">
    <source>
        <dbReference type="EMBL" id="MFC6880381.1"/>
    </source>
</evidence>
<keyword evidence="3" id="KW-1185">Reference proteome</keyword>
<sequence>MDEPPVTRTDSGTNPPHRPCPIDARVVAVRGLRCGDALSERQWCSQVGLRADGHESAGAWTADRPGGGPDGGAVDRAAVTRLARRPDVLAEPAKANAVRFRVDAMGDVPDAPHAPDASNDLDAAFAGDVEPCPGFVGGLGVGAAGRSPCRSRLVGRLRTVSRGDVGHAWVVPRDAIECARDGRADLDGVLVAHFGVELDGCG</sequence>
<evidence type="ECO:0000256" key="1">
    <source>
        <dbReference type="SAM" id="MobiDB-lite"/>
    </source>
</evidence>
<dbReference type="Proteomes" id="UP001596380">
    <property type="component" value="Unassembled WGS sequence"/>
</dbReference>
<reference evidence="3" key="1">
    <citation type="journal article" date="2019" name="Int. J. Syst. Evol. Microbiol.">
        <title>The Global Catalogue of Microorganisms (GCM) 10K type strain sequencing project: providing services to taxonomists for standard genome sequencing and annotation.</title>
        <authorList>
            <consortium name="The Broad Institute Genomics Platform"/>
            <consortium name="The Broad Institute Genome Sequencing Center for Infectious Disease"/>
            <person name="Wu L."/>
            <person name="Ma J."/>
        </authorList>
    </citation>
    <scope>NUCLEOTIDE SEQUENCE [LARGE SCALE GENOMIC DNA]</scope>
    <source>
        <strain evidence="3">JCM 3369</strain>
    </source>
</reference>
<protein>
    <submittedName>
        <fullName evidence="2">Uncharacterized protein</fullName>
    </submittedName>
</protein>
<comment type="caution">
    <text evidence="2">The sequence shown here is derived from an EMBL/GenBank/DDBJ whole genome shotgun (WGS) entry which is preliminary data.</text>
</comment>
<gene>
    <name evidence="2" type="ORF">ACFQKB_11475</name>
</gene>